<proteinExistence type="predicted"/>
<protein>
    <submittedName>
        <fullName evidence="2">Uncharacterized protein</fullName>
    </submittedName>
</protein>
<evidence type="ECO:0000256" key="1">
    <source>
        <dbReference type="SAM" id="MobiDB-lite"/>
    </source>
</evidence>
<dbReference type="AlphaFoldDB" id="K0JV76"/>
<evidence type="ECO:0000313" key="2">
    <source>
        <dbReference type="EMBL" id="CCH29412.1"/>
    </source>
</evidence>
<name>K0JV76_SACES</name>
<dbReference type="HOGENOM" id="CLU_1407857_0_0_11"/>
<dbReference type="OrthoDB" id="5150226at2"/>
<evidence type="ECO:0000313" key="3">
    <source>
        <dbReference type="Proteomes" id="UP000006281"/>
    </source>
</evidence>
<dbReference type="KEGG" id="sesp:BN6_20920"/>
<reference evidence="2 3" key="1">
    <citation type="journal article" date="2012" name="BMC Genomics">
        <title>Complete genome sequence of Saccharothrix espanaensis DSM 44229T and comparison to the other completely sequenced Pseudonocardiaceae.</title>
        <authorList>
            <person name="Strobel T."/>
            <person name="Al-Dilaimi A."/>
            <person name="Blom J."/>
            <person name="Gessner A."/>
            <person name="Kalinowski J."/>
            <person name="Luzhetska M."/>
            <person name="Puhler A."/>
            <person name="Szczepanowski R."/>
            <person name="Bechthold A."/>
            <person name="Ruckert C."/>
        </authorList>
    </citation>
    <scope>NUCLEOTIDE SEQUENCE [LARGE SCALE GENOMIC DNA]</scope>
    <source>
        <strain evidence="3">ATCC 51144 / DSM 44229 / JCM 9112 / NBRC 15066 / NRRL 15764</strain>
    </source>
</reference>
<gene>
    <name evidence="2" type="ordered locus">BN6_20920</name>
</gene>
<dbReference type="EMBL" id="HE804045">
    <property type="protein sequence ID" value="CCH29412.1"/>
    <property type="molecule type" value="Genomic_DNA"/>
</dbReference>
<dbReference type="STRING" id="1179773.BN6_20920"/>
<dbReference type="Proteomes" id="UP000006281">
    <property type="component" value="Chromosome"/>
</dbReference>
<organism evidence="2 3">
    <name type="scientific">Saccharothrix espanaensis (strain ATCC 51144 / DSM 44229 / JCM 9112 / NBRC 15066 / NRRL 15764)</name>
    <dbReference type="NCBI Taxonomy" id="1179773"/>
    <lineage>
        <taxon>Bacteria</taxon>
        <taxon>Bacillati</taxon>
        <taxon>Actinomycetota</taxon>
        <taxon>Actinomycetes</taxon>
        <taxon>Pseudonocardiales</taxon>
        <taxon>Pseudonocardiaceae</taxon>
        <taxon>Saccharothrix</taxon>
    </lineage>
</organism>
<accession>K0JV76</accession>
<feature type="region of interest" description="Disordered" evidence="1">
    <location>
        <begin position="89"/>
        <end position="115"/>
    </location>
</feature>
<sequence length="193" mass="21026">MLRVGVRERRVGFCHVSAGGLTRNLVRNAAQLLDHRDADGNVGLGAIVPTICRHEVDTGTDAIRHELLRDPAGKHRMDLPAAIKTGRYRPPAGVVARPPPGRYGLGPTRTNRTRRPPDRMLARQLAGFVLLARTMLDYFDTAGVGLRLRRTAGTALHPLEAVAIARRTLTVNPAPAIDSIGRFRRNQGLATIS</sequence>
<keyword evidence="3" id="KW-1185">Reference proteome</keyword>
<dbReference type="PATRIC" id="fig|1179773.3.peg.2091"/>
<dbReference type="RefSeq" id="WP_015099524.1">
    <property type="nucleotide sequence ID" value="NC_019673.1"/>
</dbReference>